<feature type="compositionally biased region" description="Polar residues" evidence="1">
    <location>
        <begin position="53"/>
        <end position="67"/>
    </location>
</feature>
<keyword evidence="3" id="KW-1185">Reference proteome</keyword>
<evidence type="ECO:0000256" key="1">
    <source>
        <dbReference type="SAM" id="MobiDB-lite"/>
    </source>
</evidence>
<comment type="caution">
    <text evidence="2">The sequence shown here is derived from an EMBL/GenBank/DDBJ whole genome shotgun (WGS) entry which is preliminary data.</text>
</comment>
<protein>
    <submittedName>
        <fullName evidence="2">Uncharacterized protein</fullName>
    </submittedName>
</protein>
<sequence>MDTPESDTMCLSDKVGGSLRVQVTSSNLAAAALPSPLMTGESTPLLAVGSGVRGSNGTRMSLSSSLKPRSEESPTRTEGEESPGALEDRGWKHSPKPASSPLGLLEELTTPVGTAFRSLRVLFRSPRCSREESGSEDAATISPQPHPLADTPRVAISRAVGTCWEQIMNRLPKSPDSLSKAAEETRQELCDKASHTRARLSRKGAAVRESFASLKKQGKELKEAATELKEAVVPTPGRRDGFSGDFLAGFVALLGGVLSTVPSMYPEAPEDLAFWGNMLSTLGCLMTLRHGIISDMHGQYEIWCATEARFEDKSEPPTMCIMNYLKSFMCKMKCHLESSKNLHGHDTHVQAHLSLVREKVHLGAFCALFTQLLSDVVSIFEVPAMTNFLHSPIGMVVYWFPYLCCAGLGNFRTPLLCHSPDAGTPSLSLAFSPIALMGLLVQRDFRILGFCSSNALLASTELCAPRRPSRALSFLERLMSAVLCWLENCEECTGDECILEYPQEVGVPASDTSAGVWDFYDCGDGEWVGGDDDWWPETDGTLDGYVDDMAEAYPIPLTAGEEKKELKESTASPVAGDAVATAPSVEAMVDVQKLSDYMNIIGSVEFMVYSMEQFAENVDQMLSSNTSHSAAVHSHSVYTIFLAMQHECSLLVHMMPPSLLHHGGVFLIPMFKILRILVSKSYFIGLIMMNTSSLLAVLQAAQEQEQVSDEAMKKQRNGNDSAEKSKKERLLSGRISLTILQNLALKLKNGNRRD</sequence>
<feature type="region of interest" description="Disordered" evidence="1">
    <location>
        <begin position="35"/>
        <end position="103"/>
    </location>
</feature>
<evidence type="ECO:0000313" key="2">
    <source>
        <dbReference type="EMBL" id="KAK3281347.1"/>
    </source>
</evidence>
<dbReference type="EMBL" id="LGRX02003875">
    <property type="protein sequence ID" value="KAK3281347.1"/>
    <property type="molecule type" value="Genomic_DNA"/>
</dbReference>
<feature type="compositionally biased region" description="Basic and acidic residues" evidence="1">
    <location>
        <begin position="68"/>
        <end position="79"/>
    </location>
</feature>
<gene>
    <name evidence="2" type="ORF">CYMTET_10863</name>
</gene>
<evidence type="ECO:0000313" key="3">
    <source>
        <dbReference type="Proteomes" id="UP001190700"/>
    </source>
</evidence>
<feature type="region of interest" description="Disordered" evidence="1">
    <location>
        <begin position="128"/>
        <end position="150"/>
    </location>
</feature>
<proteinExistence type="predicted"/>
<dbReference type="Proteomes" id="UP001190700">
    <property type="component" value="Unassembled WGS sequence"/>
</dbReference>
<dbReference type="AlphaFoldDB" id="A0AAE0GNH5"/>
<reference evidence="2 3" key="1">
    <citation type="journal article" date="2015" name="Genome Biol. Evol.">
        <title>Comparative Genomics of a Bacterivorous Green Alga Reveals Evolutionary Causalities and Consequences of Phago-Mixotrophic Mode of Nutrition.</title>
        <authorList>
            <person name="Burns J.A."/>
            <person name="Paasch A."/>
            <person name="Narechania A."/>
            <person name="Kim E."/>
        </authorList>
    </citation>
    <scope>NUCLEOTIDE SEQUENCE [LARGE SCALE GENOMIC DNA]</scope>
    <source>
        <strain evidence="2 3">PLY_AMNH</strain>
    </source>
</reference>
<name>A0AAE0GNH5_9CHLO</name>
<feature type="region of interest" description="Disordered" evidence="1">
    <location>
        <begin position="708"/>
        <end position="729"/>
    </location>
</feature>
<organism evidence="2 3">
    <name type="scientific">Cymbomonas tetramitiformis</name>
    <dbReference type="NCBI Taxonomy" id="36881"/>
    <lineage>
        <taxon>Eukaryota</taxon>
        <taxon>Viridiplantae</taxon>
        <taxon>Chlorophyta</taxon>
        <taxon>Pyramimonadophyceae</taxon>
        <taxon>Pyramimonadales</taxon>
        <taxon>Pyramimonadaceae</taxon>
        <taxon>Cymbomonas</taxon>
    </lineage>
</organism>
<accession>A0AAE0GNH5</accession>